<dbReference type="eggNOG" id="COG4775">
    <property type="taxonomic scope" value="Bacteria"/>
</dbReference>
<comment type="caution">
    <text evidence="4">The sequence shown here is derived from an EMBL/GenBank/DDBJ whole genome shotgun (WGS) entry which is preliminary data.</text>
</comment>
<name>L8JWM9_9BACT</name>
<protein>
    <submittedName>
        <fullName evidence="4">Outer membrane protein</fullName>
    </submittedName>
</protein>
<evidence type="ECO:0000313" key="4">
    <source>
        <dbReference type="EMBL" id="ELR73185.1"/>
    </source>
</evidence>
<evidence type="ECO:0000259" key="3">
    <source>
        <dbReference type="Pfam" id="PF01103"/>
    </source>
</evidence>
<proteinExistence type="predicted"/>
<dbReference type="Proteomes" id="UP000011135">
    <property type="component" value="Unassembled WGS sequence"/>
</dbReference>
<keyword evidence="2" id="KW-0472">Membrane</keyword>
<gene>
    <name evidence="4" type="ORF">C900_05234</name>
</gene>
<dbReference type="GO" id="GO:0019867">
    <property type="term" value="C:outer membrane"/>
    <property type="evidence" value="ECO:0007669"/>
    <property type="project" value="InterPro"/>
</dbReference>
<dbReference type="PATRIC" id="fig|1237149.3.peg.749"/>
<dbReference type="EMBL" id="AMZN01000008">
    <property type="protein sequence ID" value="ELR73185.1"/>
    <property type="molecule type" value="Genomic_DNA"/>
</dbReference>
<dbReference type="InterPro" id="IPR000184">
    <property type="entry name" value="Bac_surfAg_D15"/>
</dbReference>
<sequence>MVKAGEIYEAGSFKRFMLGDHYRDVWLTPVEVPVLNMKEEKGGLEIIKKGGGMQTFSLKLKGGDGRLYSLRSLQKDPTPTLPYALKYSFADDLVQDQISASLPYGAFILPSLGDAAGIYHTNPKMVYIPDSPELGKYRGDFGGVLAMLEEDADEDWSGYEDFGGTKNAVSTETVKEELISDNDNYVDQENFLRARLFDILIGDWDRHDGQFRWAEFEDDKKKYYRPIPEDRDNIFFKFDGFIPWWASRKWALRKFQNFEPEVRDMAGLNFNARHLDRRFLTALSKEDWIEIAKDLQNRLTDSVIEQAVQELPEQVYNITGEELIHTLKARRNNLHQFALEYYLILAKEVDILGSDKNEYVEVVRSNNKARVTMYDASDGGEKKDKIYDRVFYADETDEVRIYGFGDEDFFYVSGEADRSPLIRIIGGEDEDVFVDSSRVDGWSRKTIYYDTKNNDPLQVEEDNKVEDGKETKLKLSPNPGINLYNYTGFEYGSVAPTLYFGVNNDDGLFFGGGVVITHHAFRKEPYAGKQRIVANFAPKTGAWNFKYDGDFTNVLGDLGMNLDLVVRAPNFFTNFYGYGNETMAFTDDDEFYEARFEEALFYPGLQLKPRESHTTIKFGPVYQYAKVHSGNGETSYIDIIGPILDPHIFEASHFGGFRFAADIRTTNIEHKPEKGIRWLTELSWLGELNNDNSKLSKLRSEFSAYYTVDIPFETTFAVRVGGSTISGDFNFYQASTIGGNTGINRLGNVRGYGRDRFAGRSSIYQNNEIRMRLLKVPFYYMPFEIGISAHLDQGRVWIDGEESDKWHRGVGGGLWITPFGRWVFTAVYTKSDEEGIYNLNLGFLF</sequence>
<organism evidence="4 5">
    <name type="scientific">Fulvivirga imtechensis AK7</name>
    <dbReference type="NCBI Taxonomy" id="1237149"/>
    <lineage>
        <taxon>Bacteria</taxon>
        <taxon>Pseudomonadati</taxon>
        <taxon>Bacteroidota</taxon>
        <taxon>Cytophagia</taxon>
        <taxon>Cytophagales</taxon>
        <taxon>Fulvivirgaceae</taxon>
        <taxon>Fulvivirga</taxon>
    </lineage>
</organism>
<dbReference type="AlphaFoldDB" id="L8JWM9"/>
<evidence type="ECO:0000256" key="1">
    <source>
        <dbReference type="ARBA" id="ARBA00004370"/>
    </source>
</evidence>
<dbReference type="Pfam" id="PF01103">
    <property type="entry name" value="Omp85"/>
    <property type="match status" value="1"/>
</dbReference>
<feature type="domain" description="Bacterial surface antigen (D15)" evidence="3">
    <location>
        <begin position="568"/>
        <end position="840"/>
    </location>
</feature>
<reference evidence="4 5" key="1">
    <citation type="submission" date="2012-12" db="EMBL/GenBank/DDBJ databases">
        <title>Genome assembly of Fulvivirga imtechensis AK7.</title>
        <authorList>
            <person name="Nupur N."/>
            <person name="Khatri I."/>
            <person name="Kumar R."/>
            <person name="Subramanian S."/>
            <person name="Pinnaka A."/>
        </authorList>
    </citation>
    <scope>NUCLEOTIDE SEQUENCE [LARGE SCALE GENOMIC DNA]</scope>
    <source>
        <strain evidence="4 5">AK7</strain>
    </source>
</reference>
<keyword evidence="5" id="KW-1185">Reference proteome</keyword>
<dbReference type="STRING" id="1237149.C900_05234"/>
<evidence type="ECO:0000256" key="2">
    <source>
        <dbReference type="ARBA" id="ARBA00023136"/>
    </source>
</evidence>
<accession>L8JWM9</accession>
<evidence type="ECO:0000313" key="5">
    <source>
        <dbReference type="Proteomes" id="UP000011135"/>
    </source>
</evidence>
<comment type="subcellular location">
    <subcellularLocation>
        <location evidence="1">Membrane</location>
    </subcellularLocation>
</comment>